<reference evidence="3 4" key="1">
    <citation type="journal article" date="2023" name="bioRxiv">
        <title>High-quality genome assemblies of four members of thePodospora anserinaspecies complex.</title>
        <authorList>
            <person name="Ament-Velasquez S.L."/>
            <person name="Vogan A.A."/>
            <person name="Wallerman O."/>
            <person name="Hartmann F."/>
            <person name="Gautier V."/>
            <person name="Silar P."/>
            <person name="Giraud T."/>
            <person name="Johannesson H."/>
        </authorList>
    </citation>
    <scope>NUCLEOTIDE SEQUENCE [LARGE SCALE GENOMIC DNA]</scope>
    <source>
        <strain evidence="3 4">CBS 415.72m</strain>
    </source>
</reference>
<gene>
    <name evidence="3" type="ORF">QC762_113238</name>
</gene>
<feature type="compositionally biased region" description="Basic and acidic residues" evidence="1">
    <location>
        <begin position="367"/>
        <end position="399"/>
    </location>
</feature>
<dbReference type="InterPro" id="IPR000313">
    <property type="entry name" value="PWWP_dom"/>
</dbReference>
<feature type="compositionally biased region" description="Basic residues" evidence="1">
    <location>
        <begin position="123"/>
        <end position="134"/>
    </location>
</feature>
<dbReference type="GeneID" id="87905648"/>
<dbReference type="SMART" id="SM00293">
    <property type="entry name" value="PWWP"/>
    <property type="match status" value="1"/>
</dbReference>
<feature type="compositionally biased region" description="Basic and acidic residues" evidence="1">
    <location>
        <begin position="68"/>
        <end position="79"/>
    </location>
</feature>
<feature type="compositionally biased region" description="Low complexity" evidence="1">
    <location>
        <begin position="497"/>
        <end position="507"/>
    </location>
</feature>
<dbReference type="InterPro" id="IPR026093">
    <property type="entry name" value="MGARP"/>
</dbReference>
<proteinExistence type="predicted"/>
<sequence length="573" mass="62625">MSREGSPVAPASEAAQPAVEKKEEDAPIAPAAQDIKEAIAAESKAAVESAPAEEASDNKVEEAPAAEKTAEQAEEKPDVEMTDAADASEAGAPSQPSADNNADAAPKAKANRKSIGAGEAKGKKLNRKASKPRILHTDAQPGQYFFVKLKGHPQWPVIICDEGMLPDSLLKSRPVTAKRQDGTYRDDYADGAKKVADRTFPVMYLYTNEFGWVPNGELIDLDPEEVKNINTDKMRKDLQAAHKLAAEQHPLQFYKDVLDQYQAEQEEKERVKAAKAATPKGKKKSSAVVDEDVDMDDDAENSTPPKEKKSKKRKADEPAETPQRTESVKKTKIKLTSNATPKATNGATPSAKAKPDAKATKTKSKKTKDGEDKKIENEASEAPKEPELSPQEQRERKEREVLFLRHKLQKGLLTRDQEPKAEEMATMSEYITKLEGFPNLEVSIIRTTKINKVLKAILKLENIPKEKEFNFKSRSQVLLNKWNELLAVDGGAVAPAPAAKAVNGTAPKEAKTNGVKGDEPAKAEKEEAKEEPKEEKKDESPAEKTKEKSEEASEPADKMDVDEAKPDAVEASA</sequence>
<feature type="compositionally biased region" description="Low complexity" evidence="1">
    <location>
        <begin position="40"/>
        <end position="53"/>
    </location>
</feature>
<accession>A0ABR0GVY7</accession>
<dbReference type="Proteomes" id="UP001323405">
    <property type="component" value="Unassembled WGS sequence"/>
</dbReference>
<feature type="compositionally biased region" description="Basic and acidic residues" evidence="1">
    <location>
        <begin position="508"/>
        <end position="573"/>
    </location>
</feature>
<dbReference type="PANTHER" id="PTHR22910:SF6">
    <property type="entry name" value="PROTEIN MGARP"/>
    <property type="match status" value="1"/>
</dbReference>
<feature type="compositionally biased region" description="Acidic residues" evidence="1">
    <location>
        <begin position="289"/>
        <end position="300"/>
    </location>
</feature>
<feature type="compositionally biased region" description="Low complexity" evidence="1">
    <location>
        <begin position="98"/>
        <end position="108"/>
    </location>
</feature>
<comment type="caution">
    <text evidence="3">The sequence shown here is derived from an EMBL/GenBank/DDBJ whole genome shotgun (WGS) entry which is preliminary data.</text>
</comment>
<dbReference type="Gene3D" id="2.30.30.140">
    <property type="match status" value="1"/>
</dbReference>
<evidence type="ECO:0000259" key="2">
    <source>
        <dbReference type="PROSITE" id="PS50812"/>
    </source>
</evidence>
<evidence type="ECO:0000256" key="1">
    <source>
        <dbReference type="SAM" id="MobiDB-lite"/>
    </source>
</evidence>
<dbReference type="PROSITE" id="PS50812">
    <property type="entry name" value="PWWP"/>
    <property type="match status" value="1"/>
</dbReference>
<dbReference type="PANTHER" id="PTHR22910">
    <property type="entry name" value="PROTEIN MGARP"/>
    <property type="match status" value="1"/>
</dbReference>
<dbReference type="EMBL" id="JAFFHA010000001">
    <property type="protein sequence ID" value="KAK4659842.1"/>
    <property type="molecule type" value="Genomic_DNA"/>
</dbReference>
<feature type="domain" description="PWWP" evidence="2">
    <location>
        <begin position="141"/>
        <end position="224"/>
    </location>
</feature>
<feature type="region of interest" description="Disordered" evidence="1">
    <location>
        <begin position="1"/>
        <end position="134"/>
    </location>
</feature>
<protein>
    <recommendedName>
        <fullName evidence="2">PWWP domain-containing protein</fullName>
    </recommendedName>
</protein>
<name>A0ABR0GVY7_9PEZI</name>
<feature type="region of interest" description="Disordered" evidence="1">
    <location>
        <begin position="497"/>
        <end position="573"/>
    </location>
</feature>
<evidence type="ECO:0000313" key="4">
    <source>
        <dbReference type="Proteomes" id="UP001323405"/>
    </source>
</evidence>
<dbReference type="SUPFAM" id="SSF63748">
    <property type="entry name" value="Tudor/PWWP/MBT"/>
    <property type="match status" value="1"/>
</dbReference>
<organism evidence="3 4">
    <name type="scientific">Podospora pseudocomata</name>
    <dbReference type="NCBI Taxonomy" id="2093779"/>
    <lineage>
        <taxon>Eukaryota</taxon>
        <taxon>Fungi</taxon>
        <taxon>Dikarya</taxon>
        <taxon>Ascomycota</taxon>
        <taxon>Pezizomycotina</taxon>
        <taxon>Sordariomycetes</taxon>
        <taxon>Sordariomycetidae</taxon>
        <taxon>Sordariales</taxon>
        <taxon>Podosporaceae</taxon>
        <taxon>Podospora</taxon>
    </lineage>
</organism>
<dbReference type="RefSeq" id="XP_062748812.1">
    <property type="nucleotide sequence ID" value="XM_062885741.1"/>
</dbReference>
<evidence type="ECO:0000313" key="3">
    <source>
        <dbReference type="EMBL" id="KAK4659842.1"/>
    </source>
</evidence>
<dbReference type="Pfam" id="PF00855">
    <property type="entry name" value="PWWP"/>
    <property type="match status" value="1"/>
</dbReference>
<feature type="region of interest" description="Disordered" evidence="1">
    <location>
        <begin position="270"/>
        <end position="399"/>
    </location>
</feature>
<feature type="compositionally biased region" description="Polar residues" evidence="1">
    <location>
        <begin position="334"/>
        <end position="346"/>
    </location>
</feature>
<keyword evidence="4" id="KW-1185">Reference proteome</keyword>